<feature type="compositionally biased region" description="Polar residues" evidence="1">
    <location>
        <begin position="128"/>
        <end position="151"/>
    </location>
</feature>
<feature type="compositionally biased region" description="Polar residues" evidence="1">
    <location>
        <begin position="168"/>
        <end position="179"/>
    </location>
</feature>
<feature type="compositionally biased region" description="Basic and acidic residues" evidence="1">
    <location>
        <begin position="575"/>
        <end position="585"/>
    </location>
</feature>
<feature type="compositionally biased region" description="Basic and acidic residues" evidence="1">
    <location>
        <begin position="208"/>
        <end position="255"/>
    </location>
</feature>
<feature type="region of interest" description="Disordered" evidence="1">
    <location>
        <begin position="426"/>
        <end position="452"/>
    </location>
</feature>
<evidence type="ECO:0000256" key="1">
    <source>
        <dbReference type="SAM" id="MobiDB-lite"/>
    </source>
</evidence>
<protein>
    <submittedName>
        <fullName evidence="2">Uncharacterized protein</fullName>
    </submittedName>
</protein>
<feature type="compositionally biased region" description="Polar residues" evidence="1">
    <location>
        <begin position="492"/>
        <end position="514"/>
    </location>
</feature>
<feature type="region of interest" description="Disordered" evidence="1">
    <location>
        <begin position="492"/>
        <end position="618"/>
    </location>
</feature>
<dbReference type="EMBL" id="HBHT01024451">
    <property type="protein sequence ID" value="CAD9975746.1"/>
    <property type="molecule type" value="Transcribed_RNA"/>
</dbReference>
<reference evidence="2" key="1">
    <citation type="submission" date="2021-01" db="EMBL/GenBank/DDBJ databases">
        <authorList>
            <person name="Corre E."/>
            <person name="Pelletier E."/>
            <person name="Niang G."/>
            <person name="Scheremetjew M."/>
            <person name="Finn R."/>
            <person name="Kale V."/>
            <person name="Holt S."/>
            <person name="Cochrane G."/>
            <person name="Meng A."/>
            <person name="Brown T."/>
            <person name="Cohen L."/>
        </authorList>
    </citation>
    <scope>NUCLEOTIDE SEQUENCE</scope>
    <source>
        <strain evidence="2">CCMP125</strain>
    </source>
</reference>
<feature type="compositionally biased region" description="Polar residues" evidence="1">
    <location>
        <begin position="196"/>
        <end position="207"/>
    </location>
</feature>
<sequence>MGGTKKNPATRPVRRKSANNKNLKNVEGLQVLSPVAVAARRPPPPATSSTKNPASSDTKNGDNEVVDTKADSDKQSQQKTPQNAGNASVPRRGSSSPLRLLSFRSRDSSHAEKKKSKAGNDKTEKKAQSTSKTDISAKTESSAIVLETQSDAKVAPQKAKSPREMDNSPKQAASTASRVSEQEMKVMYTKSLVSNLDSVASSQQSAPDTKKPELSTEKTEKTRSPSPKRTDRHSAQTKKAESPKRTDRQSPDAKKAAKKLVLETSKTEKAESPKKVYEKPISPRAERQLSPKASQQLVELDEFSVPVEVPDESVLVQCLKFYDLKTAAKIAGVMISATDCRTDRTTHESFEVQMLGQGTKDDVENQRLREKYAQSAASPKVETVLEAARNDAEAPVNIVAHGDETKSAGVLSKVSHKANTRQRHAIIEPEEEEEHDDSTKSAPVLAPSRSRVREVTTMHLHLDQDWEAQEKRKATQRAKRLAAAENMSITSIEIPTSKTARSAETCDTSDSSSADVEIATPATGFEEKRDTTAVNSYSERGEESGREGAIDSADNFGSKGKGTNSKGGESSKASDSTKKVDNSNKKERKGGLFKRFSGRRSKATAPSVKQTVKAAATE</sequence>
<feature type="compositionally biased region" description="Low complexity" evidence="1">
    <location>
        <begin position="557"/>
        <end position="571"/>
    </location>
</feature>
<feature type="compositionally biased region" description="Low complexity" evidence="1">
    <location>
        <begin position="88"/>
        <end position="103"/>
    </location>
</feature>
<proteinExistence type="predicted"/>
<feature type="compositionally biased region" description="Basic and acidic residues" evidence="1">
    <location>
        <begin position="265"/>
        <end position="278"/>
    </location>
</feature>
<feature type="region of interest" description="Disordered" evidence="1">
    <location>
        <begin position="1"/>
        <end position="182"/>
    </location>
</feature>
<name>A0A7S3DS23_9STRA</name>
<evidence type="ECO:0000313" key="2">
    <source>
        <dbReference type="EMBL" id="CAD9975746.1"/>
    </source>
</evidence>
<gene>
    <name evidence="2" type="ORF">APAL1065_LOCUS16418</name>
</gene>
<feature type="compositionally biased region" description="Basic and acidic residues" evidence="1">
    <location>
        <begin position="59"/>
        <end position="76"/>
    </location>
</feature>
<feature type="compositionally biased region" description="Basic and acidic residues" evidence="1">
    <location>
        <begin position="539"/>
        <end position="549"/>
    </location>
</feature>
<feature type="compositionally biased region" description="Polar residues" evidence="1">
    <location>
        <begin position="77"/>
        <end position="86"/>
    </location>
</feature>
<feature type="compositionally biased region" description="Basic and acidic residues" evidence="1">
    <location>
        <begin position="118"/>
        <end position="127"/>
    </location>
</feature>
<feature type="region of interest" description="Disordered" evidence="1">
    <location>
        <begin position="196"/>
        <end position="293"/>
    </location>
</feature>
<feature type="compositionally biased region" description="Basic residues" evidence="1">
    <location>
        <begin position="586"/>
        <end position="602"/>
    </location>
</feature>
<feature type="compositionally biased region" description="Polar residues" evidence="1">
    <location>
        <begin position="47"/>
        <end position="58"/>
    </location>
</feature>
<accession>A0A7S3DS23</accession>
<organism evidence="2">
    <name type="scientific">Entomoneis paludosa</name>
    <dbReference type="NCBI Taxonomy" id="265537"/>
    <lineage>
        <taxon>Eukaryota</taxon>
        <taxon>Sar</taxon>
        <taxon>Stramenopiles</taxon>
        <taxon>Ochrophyta</taxon>
        <taxon>Bacillariophyta</taxon>
        <taxon>Bacillariophyceae</taxon>
        <taxon>Bacillariophycidae</taxon>
        <taxon>Entomoneidaceae</taxon>
        <taxon>Entomoneis</taxon>
    </lineage>
</organism>
<dbReference type="AlphaFoldDB" id="A0A7S3DS23"/>